<gene>
    <name evidence="1" type="ORF">NDU88_004924</name>
</gene>
<evidence type="ECO:0000313" key="1">
    <source>
        <dbReference type="EMBL" id="KAJ1126517.1"/>
    </source>
</evidence>
<organism evidence="1 2">
    <name type="scientific">Pleurodeles waltl</name>
    <name type="common">Iberian ribbed newt</name>
    <dbReference type="NCBI Taxonomy" id="8319"/>
    <lineage>
        <taxon>Eukaryota</taxon>
        <taxon>Metazoa</taxon>
        <taxon>Chordata</taxon>
        <taxon>Craniata</taxon>
        <taxon>Vertebrata</taxon>
        <taxon>Euteleostomi</taxon>
        <taxon>Amphibia</taxon>
        <taxon>Batrachia</taxon>
        <taxon>Caudata</taxon>
        <taxon>Salamandroidea</taxon>
        <taxon>Salamandridae</taxon>
        <taxon>Pleurodelinae</taxon>
        <taxon>Pleurodeles</taxon>
    </lineage>
</organism>
<evidence type="ECO:0000313" key="2">
    <source>
        <dbReference type="Proteomes" id="UP001066276"/>
    </source>
</evidence>
<dbReference type="EMBL" id="JANPWB010000011">
    <property type="protein sequence ID" value="KAJ1126517.1"/>
    <property type="molecule type" value="Genomic_DNA"/>
</dbReference>
<accession>A0AAV7PGB7</accession>
<keyword evidence="2" id="KW-1185">Reference proteome</keyword>
<reference evidence="1" key="1">
    <citation type="journal article" date="2022" name="bioRxiv">
        <title>Sequencing and chromosome-scale assembly of the giantPleurodeles waltlgenome.</title>
        <authorList>
            <person name="Brown T."/>
            <person name="Elewa A."/>
            <person name="Iarovenko S."/>
            <person name="Subramanian E."/>
            <person name="Araus A.J."/>
            <person name="Petzold A."/>
            <person name="Susuki M."/>
            <person name="Suzuki K.-i.T."/>
            <person name="Hayashi T."/>
            <person name="Toyoda A."/>
            <person name="Oliveira C."/>
            <person name="Osipova E."/>
            <person name="Leigh N.D."/>
            <person name="Simon A."/>
            <person name="Yun M.H."/>
        </authorList>
    </citation>
    <scope>NUCLEOTIDE SEQUENCE</scope>
    <source>
        <strain evidence="1">20211129_DDA</strain>
        <tissue evidence="1">Liver</tissue>
    </source>
</reference>
<sequence length="128" mass="13999">MAGRRRAQCLRSLAGACGEEGPAASWVAPFWGALCSPWWAPLEWRYWLQERQQTKGVERWCPGLPQLWGSLAVGSVSGPFDALGDLLGLGLEAEILPYGLHRGQRARGQKLGLGSREVGCGRLVQQEL</sequence>
<comment type="caution">
    <text evidence="1">The sequence shown here is derived from an EMBL/GenBank/DDBJ whole genome shotgun (WGS) entry which is preliminary data.</text>
</comment>
<name>A0AAV7PGB7_PLEWA</name>
<dbReference type="Proteomes" id="UP001066276">
    <property type="component" value="Chromosome 7"/>
</dbReference>
<dbReference type="AlphaFoldDB" id="A0AAV7PGB7"/>
<proteinExistence type="predicted"/>
<protein>
    <submittedName>
        <fullName evidence="1">Uncharacterized protein</fullName>
    </submittedName>
</protein>